<evidence type="ECO:0000313" key="7">
    <source>
        <dbReference type="Proteomes" id="UP000002033"/>
    </source>
</evidence>
<comment type="function">
    <text evidence="4">Required for flagellar hook formation. May act as a scaffolding protein.</text>
</comment>
<dbReference type="AlphaFoldDB" id="D8JVZ4"/>
<evidence type="ECO:0000256" key="2">
    <source>
        <dbReference type="ARBA" id="ARBA00016013"/>
    </source>
</evidence>
<keyword evidence="6" id="KW-0966">Cell projection</keyword>
<reference evidence="7" key="1">
    <citation type="journal article" date="2011" name="J. Bacteriol.">
        <title>Genome sequences of eight morphologically diverse alphaproteobacteria.</title>
        <authorList>
            <consortium name="US DOE Joint Genome Institute"/>
            <person name="Brown P.J."/>
            <person name="Kysela D.T."/>
            <person name="Buechlein A."/>
            <person name="Hemmerich C."/>
            <person name="Brun Y.V."/>
        </authorList>
    </citation>
    <scope>NUCLEOTIDE SEQUENCE [LARGE SCALE GENOMIC DNA]</scope>
    <source>
        <strain evidence="7">ATCC 51888 / DSM 1869 / NCIB 11706 / TK 0415</strain>
    </source>
</reference>
<comment type="similarity">
    <text evidence="1">Belongs to the FlgD family.</text>
</comment>
<dbReference type="OrthoDB" id="9785233at2"/>
<gene>
    <name evidence="6" type="ordered locus">Hden_3078</name>
</gene>
<dbReference type="EMBL" id="CP002083">
    <property type="protein sequence ID" value="ADJ24873.1"/>
    <property type="molecule type" value="Genomic_DNA"/>
</dbReference>
<dbReference type="RefSeq" id="WP_013217032.1">
    <property type="nucleotide sequence ID" value="NC_014313.1"/>
</dbReference>
<feature type="compositionally biased region" description="Polar residues" evidence="5">
    <location>
        <begin position="1"/>
        <end position="17"/>
    </location>
</feature>
<evidence type="ECO:0000256" key="1">
    <source>
        <dbReference type="ARBA" id="ARBA00010577"/>
    </source>
</evidence>
<dbReference type="STRING" id="582899.Hden_3078"/>
<dbReference type="GO" id="GO:0044781">
    <property type="term" value="P:bacterial-type flagellum organization"/>
    <property type="evidence" value="ECO:0007669"/>
    <property type="project" value="UniProtKB-KW"/>
</dbReference>
<dbReference type="Proteomes" id="UP000002033">
    <property type="component" value="Chromosome"/>
</dbReference>
<proteinExistence type="inferred from homology"/>
<feature type="region of interest" description="Disordered" evidence="5">
    <location>
        <begin position="1"/>
        <end position="23"/>
    </location>
</feature>
<sequence>MTTIPPTGNTSGTSNADANDKTKNSTLNYNDFLKLMVAQLRNQDPLNPTDSTQYMSQIAQFSSVEQGINTNAKLDQLLVNSNISQASTMIGLSLTSADGSVSGIVTSVRIDSTGSTAILNNGKEVRIDQGVVLGYQ</sequence>
<evidence type="ECO:0000256" key="3">
    <source>
        <dbReference type="ARBA" id="ARBA00022795"/>
    </source>
</evidence>
<evidence type="ECO:0000256" key="4">
    <source>
        <dbReference type="ARBA" id="ARBA00024746"/>
    </source>
</evidence>
<dbReference type="HOGENOM" id="CLU_047535_1_3_5"/>
<evidence type="ECO:0000313" key="6">
    <source>
        <dbReference type="EMBL" id="ADJ24873.1"/>
    </source>
</evidence>
<keyword evidence="3" id="KW-1005">Bacterial flagellum biogenesis</keyword>
<protein>
    <recommendedName>
        <fullName evidence="2">Basal-body rod modification protein FlgD</fullName>
    </recommendedName>
</protein>
<keyword evidence="7" id="KW-1185">Reference proteome</keyword>
<organism evidence="6 7">
    <name type="scientific">Hyphomicrobium denitrificans (strain ATCC 51888 / DSM 1869 / NCIMB 11706 / TK 0415)</name>
    <dbReference type="NCBI Taxonomy" id="582899"/>
    <lineage>
        <taxon>Bacteria</taxon>
        <taxon>Pseudomonadati</taxon>
        <taxon>Pseudomonadota</taxon>
        <taxon>Alphaproteobacteria</taxon>
        <taxon>Hyphomicrobiales</taxon>
        <taxon>Hyphomicrobiaceae</taxon>
        <taxon>Hyphomicrobium</taxon>
    </lineage>
</organism>
<name>D8JVZ4_HYPDA</name>
<dbReference type="KEGG" id="hdn:Hden_3078"/>
<keyword evidence="6" id="KW-0969">Cilium</keyword>
<keyword evidence="6" id="KW-0282">Flagellum</keyword>
<dbReference type="NCBIfam" id="NF004670">
    <property type="entry name" value="PRK06009.1"/>
    <property type="match status" value="1"/>
</dbReference>
<dbReference type="Pfam" id="PF03963">
    <property type="entry name" value="FlgD"/>
    <property type="match status" value="1"/>
</dbReference>
<dbReference type="eggNOG" id="COG1843">
    <property type="taxonomic scope" value="Bacteria"/>
</dbReference>
<accession>D8JVZ4</accession>
<dbReference type="InterPro" id="IPR005648">
    <property type="entry name" value="FlgD"/>
</dbReference>
<evidence type="ECO:0000256" key="5">
    <source>
        <dbReference type="SAM" id="MobiDB-lite"/>
    </source>
</evidence>